<gene>
    <name evidence="1" type="ORF">PoB_005658800</name>
</gene>
<keyword evidence="2" id="KW-1185">Reference proteome</keyword>
<sequence length="91" mass="10058">MEPVMKAESRAAEANLGQECRCQGQNGRSHMGQTEKVQPTPSPLREFCCGAMFQKECSGIKPSQEISFAIIYILCLKESMHFGSNFANALK</sequence>
<protein>
    <submittedName>
        <fullName evidence="1">Uncharacterized protein</fullName>
    </submittedName>
</protein>
<evidence type="ECO:0000313" key="2">
    <source>
        <dbReference type="Proteomes" id="UP000735302"/>
    </source>
</evidence>
<name>A0AAV4CDU0_9GAST</name>
<dbReference type="Proteomes" id="UP000735302">
    <property type="component" value="Unassembled WGS sequence"/>
</dbReference>
<comment type="caution">
    <text evidence="1">The sequence shown here is derived from an EMBL/GenBank/DDBJ whole genome shotgun (WGS) entry which is preliminary data.</text>
</comment>
<evidence type="ECO:0000313" key="1">
    <source>
        <dbReference type="EMBL" id="GFO30083.1"/>
    </source>
</evidence>
<proteinExistence type="predicted"/>
<reference evidence="1 2" key="1">
    <citation type="journal article" date="2021" name="Elife">
        <title>Chloroplast acquisition without the gene transfer in kleptoplastic sea slugs, Plakobranchus ocellatus.</title>
        <authorList>
            <person name="Maeda T."/>
            <person name="Takahashi S."/>
            <person name="Yoshida T."/>
            <person name="Shimamura S."/>
            <person name="Takaki Y."/>
            <person name="Nagai Y."/>
            <person name="Toyoda A."/>
            <person name="Suzuki Y."/>
            <person name="Arimoto A."/>
            <person name="Ishii H."/>
            <person name="Satoh N."/>
            <person name="Nishiyama T."/>
            <person name="Hasebe M."/>
            <person name="Maruyama T."/>
            <person name="Minagawa J."/>
            <person name="Obokata J."/>
            <person name="Shigenobu S."/>
        </authorList>
    </citation>
    <scope>NUCLEOTIDE SEQUENCE [LARGE SCALE GENOMIC DNA]</scope>
</reference>
<dbReference type="EMBL" id="BLXT01006220">
    <property type="protein sequence ID" value="GFO30083.1"/>
    <property type="molecule type" value="Genomic_DNA"/>
</dbReference>
<accession>A0AAV4CDU0</accession>
<dbReference type="AlphaFoldDB" id="A0AAV4CDU0"/>
<organism evidence="1 2">
    <name type="scientific">Plakobranchus ocellatus</name>
    <dbReference type="NCBI Taxonomy" id="259542"/>
    <lineage>
        <taxon>Eukaryota</taxon>
        <taxon>Metazoa</taxon>
        <taxon>Spiralia</taxon>
        <taxon>Lophotrochozoa</taxon>
        <taxon>Mollusca</taxon>
        <taxon>Gastropoda</taxon>
        <taxon>Heterobranchia</taxon>
        <taxon>Euthyneura</taxon>
        <taxon>Panpulmonata</taxon>
        <taxon>Sacoglossa</taxon>
        <taxon>Placobranchoidea</taxon>
        <taxon>Plakobranchidae</taxon>
        <taxon>Plakobranchus</taxon>
    </lineage>
</organism>